<evidence type="ECO:0000313" key="1">
    <source>
        <dbReference type="EMBL" id="OFH96899.1"/>
    </source>
</evidence>
<reference evidence="1 2" key="1">
    <citation type="submission" date="2016-06" db="EMBL/GenBank/DDBJ databases">
        <title>Genome sequence of Clostridium acetireducens DSM 10703.</title>
        <authorList>
            <person name="Poehlein A."/>
            <person name="Fluechter S."/>
            <person name="Duerre P."/>
            <person name="Daniel R."/>
        </authorList>
    </citation>
    <scope>NUCLEOTIDE SEQUENCE [LARGE SCALE GENOMIC DNA]</scope>
    <source>
        <strain evidence="1 2">DSM 10703</strain>
    </source>
</reference>
<keyword evidence="2" id="KW-1185">Reference proteome</keyword>
<dbReference type="RefSeq" id="WP_070111388.1">
    <property type="nucleotide sequence ID" value="NZ_LZFO01000071.1"/>
</dbReference>
<proteinExistence type="predicted"/>
<dbReference type="Proteomes" id="UP000175744">
    <property type="component" value="Unassembled WGS sequence"/>
</dbReference>
<dbReference type="AlphaFoldDB" id="A0A1E8EUH7"/>
<protein>
    <recommendedName>
        <fullName evidence="3">MEDS domain-containing protein</fullName>
    </recommendedName>
</protein>
<evidence type="ECO:0008006" key="3">
    <source>
        <dbReference type="Google" id="ProtNLM"/>
    </source>
</evidence>
<gene>
    <name evidence="1" type="ORF">CLOACE_22970</name>
</gene>
<dbReference type="EMBL" id="LZFO01000071">
    <property type="protein sequence ID" value="OFH96899.1"/>
    <property type="molecule type" value="Genomic_DNA"/>
</dbReference>
<name>A0A1E8EUH7_9CLOT</name>
<sequence>MNFKCDVKDDKLLCISTEDIKFNNLPKVLKKFILEGLNNEYEVIVFTDDAICENLEKVSYEYKDLIYNSLRVKRLKFEIYNSLSFNENSLEFTELLNYINNSNFNIRVIWDFNSIVKSIGNIELIDKCIKKIFSCSNKNIKNLVYVKNMSYNFNLFKDFCKKFDKIFILDRYREINFSVNEEIEKVLWILQSNAQLEYKNSTLLLFE</sequence>
<dbReference type="STRING" id="1121290.CLAOCE_22970"/>
<dbReference type="OrthoDB" id="9784397at2"/>
<evidence type="ECO:0000313" key="2">
    <source>
        <dbReference type="Proteomes" id="UP000175744"/>
    </source>
</evidence>
<comment type="caution">
    <text evidence="1">The sequence shown here is derived from an EMBL/GenBank/DDBJ whole genome shotgun (WGS) entry which is preliminary data.</text>
</comment>
<organism evidence="1 2">
    <name type="scientific">Clostridium acetireducens DSM 10703</name>
    <dbReference type="NCBI Taxonomy" id="1121290"/>
    <lineage>
        <taxon>Bacteria</taxon>
        <taxon>Bacillati</taxon>
        <taxon>Bacillota</taxon>
        <taxon>Clostridia</taxon>
        <taxon>Eubacteriales</taxon>
        <taxon>Clostridiaceae</taxon>
        <taxon>Clostridium</taxon>
    </lineage>
</organism>
<accession>A0A1E8EUH7</accession>